<sequence>MKRKILAIFSAFFIIALLSGCWDKIEINARGFVIGLGIDKLSEKEKKKESDSIKVSFKIPNVALLGNKQSLTKEPSFYWESKGETFDTVLNEIQSRSPFDLDLSHNKVIILGEDLLINEDLFREVMDGIVRNKVFSRKMFILASKQNASDIIKVKPTEQPIIGAYYVNILTSAVKNGTAVDSTLNKVIRDIQENKVAVLPLTSIVENKKRTEIEGSAILKDYKLVGELSDEESRYLNMITKKNYNVMDIHVNYKNVPVAYNITSTSSKLKVREKDNNLVLEIYIETEGDITQHKLAVKGLVANDKGIREVEKLVEKKMEDNIKSLIIKLQKDYNADAIGVHSNIYKFNPKLYKKISDDWDHYFATMELNIKVNSKIRRIGIVR</sequence>
<proteinExistence type="inferred from homology"/>
<dbReference type="NCBIfam" id="TIGR02887">
    <property type="entry name" value="spore_ger_x_C"/>
    <property type="match status" value="1"/>
</dbReference>
<dbReference type="GO" id="GO:0016020">
    <property type="term" value="C:membrane"/>
    <property type="evidence" value="ECO:0007669"/>
    <property type="project" value="UniProtKB-SubCell"/>
</dbReference>
<dbReference type="PROSITE" id="PS51257">
    <property type="entry name" value="PROKAR_LIPOPROTEIN"/>
    <property type="match status" value="1"/>
</dbReference>
<evidence type="ECO:0000256" key="6">
    <source>
        <dbReference type="ARBA" id="ARBA00023139"/>
    </source>
</evidence>
<dbReference type="InterPro" id="IPR057336">
    <property type="entry name" value="GerAC_N"/>
</dbReference>
<feature type="domain" description="Spore germination GerAC-like C-terminal" evidence="8">
    <location>
        <begin position="214"/>
        <end position="380"/>
    </location>
</feature>
<evidence type="ECO:0000313" key="11">
    <source>
        <dbReference type="Proteomes" id="UP000242497"/>
    </source>
</evidence>
<evidence type="ECO:0000313" key="10">
    <source>
        <dbReference type="EMBL" id="SHK48732.1"/>
    </source>
</evidence>
<keyword evidence="6" id="KW-0564">Palmitate</keyword>
<evidence type="ECO:0000256" key="4">
    <source>
        <dbReference type="ARBA" id="ARBA00022729"/>
    </source>
</evidence>
<keyword evidence="11" id="KW-1185">Reference proteome</keyword>
<keyword evidence="3" id="KW-0309">Germination</keyword>
<evidence type="ECO:0000259" key="9">
    <source>
        <dbReference type="Pfam" id="PF25198"/>
    </source>
</evidence>
<comment type="similarity">
    <text evidence="2">Belongs to the GerABKC lipoprotein family.</text>
</comment>
<dbReference type="InterPro" id="IPR046953">
    <property type="entry name" value="Spore_GerAC-like_C"/>
</dbReference>
<organism evidence="10 11">
    <name type="scientific">Tepidibacter formicigenes DSM 15518</name>
    <dbReference type="NCBI Taxonomy" id="1123349"/>
    <lineage>
        <taxon>Bacteria</taxon>
        <taxon>Bacillati</taxon>
        <taxon>Bacillota</taxon>
        <taxon>Clostridia</taxon>
        <taxon>Peptostreptococcales</taxon>
        <taxon>Peptostreptococcaceae</taxon>
        <taxon>Tepidibacter</taxon>
    </lineage>
</organism>
<comment type="subcellular location">
    <subcellularLocation>
        <location evidence="1">Membrane</location>
        <topology evidence="1">Lipid-anchor</topology>
    </subcellularLocation>
</comment>
<dbReference type="Proteomes" id="UP000242497">
    <property type="component" value="Unassembled WGS sequence"/>
</dbReference>
<feature type="domain" description="Spore germination protein N-terminal" evidence="9">
    <location>
        <begin position="23"/>
        <end position="203"/>
    </location>
</feature>
<protein>
    <submittedName>
        <fullName evidence="10">Germination protein, Ger(X)C family</fullName>
    </submittedName>
</protein>
<dbReference type="GO" id="GO:0009847">
    <property type="term" value="P:spore germination"/>
    <property type="evidence" value="ECO:0007669"/>
    <property type="project" value="InterPro"/>
</dbReference>
<keyword evidence="4" id="KW-0732">Signal</keyword>
<dbReference type="InterPro" id="IPR038501">
    <property type="entry name" value="Spore_GerAC_C_sf"/>
</dbReference>
<evidence type="ECO:0000256" key="5">
    <source>
        <dbReference type="ARBA" id="ARBA00023136"/>
    </source>
</evidence>
<keyword evidence="5" id="KW-0472">Membrane</keyword>
<dbReference type="Pfam" id="PF25198">
    <property type="entry name" value="Spore_GerAC_N"/>
    <property type="match status" value="1"/>
</dbReference>
<dbReference type="PANTHER" id="PTHR35789:SF1">
    <property type="entry name" value="SPORE GERMINATION PROTEIN B3"/>
    <property type="match status" value="1"/>
</dbReference>
<dbReference type="STRING" id="1123349.SAMN02744037_02440"/>
<dbReference type="Gene3D" id="3.30.300.210">
    <property type="entry name" value="Nutrient germinant receptor protein C, domain 3"/>
    <property type="match status" value="1"/>
</dbReference>
<dbReference type="PANTHER" id="PTHR35789">
    <property type="entry name" value="SPORE GERMINATION PROTEIN B3"/>
    <property type="match status" value="1"/>
</dbReference>
<evidence type="ECO:0000256" key="7">
    <source>
        <dbReference type="ARBA" id="ARBA00023288"/>
    </source>
</evidence>
<reference evidence="11" key="1">
    <citation type="submission" date="2016-11" db="EMBL/GenBank/DDBJ databases">
        <authorList>
            <person name="Varghese N."/>
            <person name="Submissions S."/>
        </authorList>
    </citation>
    <scope>NUCLEOTIDE SEQUENCE [LARGE SCALE GENOMIC DNA]</scope>
    <source>
        <strain evidence="11">DSM 15518</strain>
    </source>
</reference>
<dbReference type="EMBL" id="FRAE01000078">
    <property type="protein sequence ID" value="SHK48732.1"/>
    <property type="molecule type" value="Genomic_DNA"/>
</dbReference>
<evidence type="ECO:0000256" key="1">
    <source>
        <dbReference type="ARBA" id="ARBA00004635"/>
    </source>
</evidence>
<name>A0A1M6SVH0_9FIRM</name>
<evidence type="ECO:0000256" key="3">
    <source>
        <dbReference type="ARBA" id="ARBA00022544"/>
    </source>
</evidence>
<dbReference type="RefSeq" id="WP_072890384.1">
    <property type="nucleotide sequence ID" value="NZ_FRAE01000078.1"/>
</dbReference>
<dbReference type="AlphaFoldDB" id="A0A1M6SVH0"/>
<evidence type="ECO:0000259" key="8">
    <source>
        <dbReference type="Pfam" id="PF05504"/>
    </source>
</evidence>
<accession>A0A1M6SVH0</accession>
<dbReference type="OrthoDB" id="2569624at2"/>
<gene>
    <name evidence="10" type="ORF">SAMN02744037_02440</name>
</gene>
<evidence type="ECO:0000256" key="2">
    <source>
        <dbReference type="ARBA" id="ARBA00007886"/>
    </source>
</evidence>
<dbReference type="InterPro" id="IPR008844">
    <property type="entry name" value="Spore_GerAC-like"/>
</dbReference>
<dbReference type="Pfam" id="PF05504">
    <property type="entry name" value="Spore_GerAC"/>
    <property type="match status" value="1"/>
</dbReference>
<keyword evidence="7" id="KW-0449">Lipoprotein</keyword>